<dbReference type="AlphaFoldDB" id="A0A7D8YL56"/>
<dbReference type="OrthoDB" id="5382170at2759"/>
<feature type="chain" id="PRO_5028838102" description="GPI anchored protein" evidence="3">
    <location>
        <begin position="21"/>
        <end position="606"/>
    </location>
</feature>
<protein>
    <recommendedName>
        <fullName evidence="8">GPI anchored protein</fullName>
    </recommendedName>
</protein>
<evidence type="ECO:0000256" key="3">
    <source>
        <dbReference type="SAM" id="SignalP"/>
    </source>
</evidence>
<feature type="region of interest" description="Disordered" evidence="1">
    <location>
        <begin position="205"/>
        <end position="233"/>
    </location>
</feature>
<feature type="compositionally biased region" description="Low complexity" evidence="1">
    <location>
        <begin position="542"/>
        <end position="562"/>
    </location>
</feature>
<feature type="transmembrane region" description="Helical" evidence="2">
    <location>
        <begin position="583"/>
        <end position="604"/>
    </location>
</feature>
<keyword evidence="2" id="KW-1133">Transmembrane helix</keyword>
<feature type="signal peptide" evidence="3">
    <location>
        <begin position="1"/>
        <end position="20"/>
    </location>
</feature>
<evidence type="ECO:0000256" key="1">
    <source>
        <dbReference type="SAM" id="MobiDB-lite"/>
    </source>
</evidence>
<gene>
    <name evidence="6" type="ORF">LCER1_G003772</name>
</gene>
<evidence type="ECO:0000313" key="6">
    <source>
        <dbReference type="EMBL" id="TVY53775.1"/>
    </source>
</evidence>
<evidence type="ECO:0000259" key="4">
    <source>
        <dbReference type="Pfam" id="PF22974"/>
    </source>
</evidence>
<sequence>MFSLGSAVLVLLFLCRLIDASIDKSGVSLRDIPRSNSPKLTAISVPSNLRKREDAFKPKHQCEHNYADHASVLDGGRTRVAKTSMEYKLPALNLEDIEMSLENIQCFDFTIKVGFAEVQMFNAARDSWNSMSEFLIIASHFGCNEDGERSPYLVSDVHYDHETLTAAFAVRRIQWKESYKSMTVKFGMSHGQYGADSLRIHEGLRRRRAAESSPTSRAAASTSTPNSNSSIHADVGFQVPSNQAIFTLSNTVGSVTDSATVKCSNCSVSGTIDIVEGEFTVSNSTTDGGKAIDFINTGFFRAVANNLGAHVELDTTLSLSTTQSFNKTLTSIGLPGFEIPGIATVGPFFRPVITGSLQIQGAIDFTYGFDLKVPDNSSILLNVGQLNESSYQGFNDAQISAIPLSASSPSISLTLGIGLHAELDLGIDILSGDGSITAGAFIDLPALKITIANLAGVNKQCEPITNITSVDQLLSHAFPNLTHIVPEANIKVGLQVGGDLDVPELNFHASIGSQAVLAGTSYSMPTACLSFDGSQKAFVSPTVTSSTTSSVETGTGAASTGGAKSGGGEKAKSSGGRTKENPLAGEVAIFWTGIMLMSVFFVALSL</sequence>
<evidence type="ECO:0000259" key="5">
    <source>
        <dbReference type="Pfam" id="PF23865"/>
    </source>
</evidence>
<name>A0A7D8YL56_9HELO</name>
<keyword evidence="2" id="KW-0812">Transmembrane</keyword>
<keyword evidence="2" id="KW-0472">Membrane</keyword>
<organism evidence="6 7">
    <name type="scientific">Lachnellula cervina</name>
    <dbReference type="NCBI Taxonomy" id="1316786"/>
    <lineage>
        <taxon>Eukaryota</taxon>
        <taxon>Fungi</taxon>
        <taxon>Dikarya</taxon>
        <taxon>Ascomycota</taxon>
        <taxon>Pezizomycotina</taxon>
        <taxon>Leotiomycetes</taxon>
        <taxon>Helotiales</taxon>
        <taxon>Lachnaceae</taxon>
        <taxon>Lachnellula</taxon>
    </lineage>
</organism>
<keyword evidence="3" id="KW-0732">Signal</keyword>
<keyword evidence="7" id="KW-1185">Reference proteome</keyword>
<proteinExistence type="predicted"/>
<dbReference type="EMBL" id="QGMG01000413">
    <property type="protein sequence ID" value="TVY53775.1"/>
    <property type="molecule type" value="Genomic_DNA"/>
</dbReference>
<evidence type="ECO:0000313" key="7">
    <source>
        <dbReference type="Proteomes" id="UP000481288"/>
    </source>
</evidence>
<feature type="domain" description="DUF7029" evidence="4">
    <location>
        <begin position="85"/>
        <end position="183"/>
    </location>
</feature>
<dbReference type="InterPro" id="IPR055647">
    <property type="entry name" value="DUF7223"/>
</dbReference>
<dbReference type="Pfam" id="PF23865">
    <property type="entry name" value="DUF7223"/>
    <property type="match status" value="1"/>
</dbReference>
<dbReference type="Pfam" id="PF22974">
    <property type="entry name" value="DUF7029"/>
    <property type="match status" value="1"/>
</dbReference>
<feature type="region of interest" description="Disordered" evidence="1">
    <location>
        <begin position="542"/>
        <end position="579"/>
    </location>
</feature>
<comment type="caution">
    <text evidence="6">The sequence shown here is derived from an EMBL/GenBank/DDBJ whole genome shotgun (WGS) entry which is preliminary data.</text>
</comment>
<feature type="domain" description="DUF7223" evidence="5">
    <location>
        <begin position="258"/>
        <end position="470"/>
    </location>
</feature>
<reference evidence="6 7" key="1">
    <citation type="submission" date="2018-05" db="EMBL/GenBank/DDBJ databases">
        <title>Whole genome sequencing for identification of molecular markers to develop diagnostic detection tools for the regulated plant pathogen Lachnellula willkommii.</title>
        <authorList>
            <person name="Giroux E."/>
            <person name="Bilodeau G."/>
        </authorList>
    </citation>
    <scope>NUCLEOTIDE SEQUENCE [LARGE SCALE GENOMIC DNA]</scope>
    <source>
        <strain evidence="6 7">CBS 625.97</strain>
    </source>
</reference>
<dbReference type="InterPro" id="IPR054293">
    <property type="entry name" value="DUF7029"/>
</dbReference>
<feature type="compositionally biased region" description="Basic and acidic residues" evidence="1">
    <location>
        <begin position="567"/>
        <end position="579"/>
    </location>
</feature>
<accession>A0A7D8YL56</accession>
<feature type="compositionally biased region" description="Low complexity" evidence="1">
    <location>
        <begin position="211"/>
        <end position="230"/>
    </location>
</feature>
<evidence type="ECO:0000256" key="2">
    <source>
        <dbReference type="SAM" id="Phobius"/>
    </source>
</evidence>
<evidence type="ECO:0008006" key="8">
    <source>
        <dbReference type="Google" id="ProtNLM"/>
    </source>
</evidence>
<dbReference type="Proteomes" id="UP000481288">
    <property type="component" value="Unassembled WGS sequence"/>
</dbReference>